<dbReference type="STRING" id="4795.A0A225UM66"/>
<feature type="coiled-coil region" evidence="1">
    <location>
        <begin position="166"/>
        <end position="256"/>
    </location>
</feature>
<evidence type="ECO:0000256" key="2">
    <source>
        <dbReference type="SAM" id="MobiDB-lite"/>
    </source>
</evidence>
<feature type="region of interest" description="Disordered" evidence="2">
    <location>
        <begin position="526"/>
        <end position="552"/>
    </location>
</feature>
<feature type="compositionally biased region" description="Basic and acidic residues" evidence="2">
    <location>
        <begin position="527"/>
        <end position="537"/>
    </location>
</feature>
<evidence type="ECO:0000313" key="4">
    <source>
        <dbReference type="Proteomes" id="UP000198211"/>
    </source>
</evidence>
<keyword evidence="4" id="KW-1185">Reference proteome</keyword>
<keyword evidence="1" id="KW-0175">Coiled coil</keyword>
<organism evidence="3 4">
    <name type="scientific">Phytophthora megakarya</name>
    <dbReference type="NCBI Taxonomy" id="4795"/>
    <lineage>
        <taxon>Eukaryota</taxon>
        <taxon>Sar</taxon>
        <taxon>Stramenopiles</taxon>
        <taxon>Oomycota</taxon>
        <taxon>Peronosporomycetes</taxon>
        <taxon>Peronosporales</taxon>
        <taxon>Peronosporaceae</taxon>
        <taxon>Phytophthora</taxon>
    </lineage>
</organism>
<proteinExistence type="predicted"/>
<reference evidence="4" key="1">
    <citation type="submission" date="2017-03" db="EMBL/GenBank/DDBJ databases">
        <title>Phytopthora megakarya and P. palmivora, two closely related causual agents of cacao black pod achieved similar genome size and gene model numbers by different mechanisms.</title>
        <authorList>
            <person name="Ali S."/>
            <person name="Shao J."/>
            <person name="Larry D.J."/>
            <person name="Kronmiller B."/>
            <person name="Shen D."/>
            <person name="Strem M.D."/>
            <person name="Melnick R.L."/>
            <person name="Guiltinan M.J."/>
            <person name="Tyler B.M."/>
            <person name="Meinhardt L.W."/>
            <person name="Bailey B.A."/>
        </authorList>
    </citation>
    <scope>NUCLEOTIDE SEQUENCE [LARGE SCALE GENOMIC DNA]</scope>
    <source>
        <strain evidence="4">zdho120</strain>
    </source>
</reference>
<dbReference type="OrthoDB" id="77418at2759"/>
<accession>A0A225UM66</accession>
<sequence>MRALLLAAKDDSVKEQAYAKNAGERMSKSLAAVKNSLKVMEDEKNTHIKRLGEENTQYMTKLAATQGEMLILEEKLEKEKVRARKEKASAIFAMVFAEKAALWRLRLQYRAFTQAKLHANLSRMHTNQEQSRAEELGMLEERLRNDYMVKCDEMTQILHDERLEAIRKMKEEHDKDREELNEFYLQENVNRSPMPLKQMHKNQLAQMEQMKEKCESLSNAAEADAQKSIQDHQAANDKLQQENCQLTEELAEMTQKCEVMASTFEDELTALKMDWESKQEDWNTQQTALQTEIQAQQDEFEEQLASKTSKLVMDHTRELAILQSRYEVATSERAMEVIAQMAMLSEELNHRHTEFNSTAIATLTAKHQINLEAEINAVDRRWRQEMDELRESHEKSLQDAVVKAELKANAELESMQKEMNERKGTAVVKCTSKWQRAMEELQNRQEVEKKIKYNEGLQDREKEWQQAAVQIKERQREELDKVQQEAIAAIKAAEERHEIRFKAQLAELKTQLEEQHAQTLETLTEEITARERERSQEQYEASAEVMEQELTA</sequence>
<dbReference type="AlphaFoldDB" id="A0A225UM66"/>
<evidence type="ECO:0000313" key="3">
    <source>
        <dbReference type="EMBL" id="OWY94048.1"/>
    </source>
</evidence>
<feature type="non-terminal residue" evidence="3">
    <location>
        <position position="552"/>
    </location>
</feature>
<comment type="caution">
    <text evidence="3">The sequence shown here is derived from an EMBL/GenBank/DDBJ whole genome shotgun (WGS) entry which is preliminary data.</text>
</comment>
<evidence type="ECO:0000256" key="1">
    <source>
        <dbReference type="SAM" id="Coils"/>
    </source>
</evidence>
<dbReference type="Proteomes" id="UP000198211">
    <property type="component" value="Unassembled WGS sequence"/>
</dbReference>
<gene>
    <name evidence="3" type="ORF">PHMEG_00036337</name>
</gene>
<name>A0A225UM66_9STRA</name>
<protein>
    <submittedName>
        <fullName evidence="3">Uncharacterized protein</fullName>
    </submittedName>
</protein>
<dbReference type="EMBL" id="NBNE01015002">
    <property type="protein sequence ID" value="OWY94048.1"/>
    <property type="molecule type" value="Genomic_DNA"/>
</dbReference>